<organism evidence="2 3">
    <name type="scientific">Rhodoplanes roseus</name>
    <dbReference type="NCBI Taxonomy" id="29409"/>
    <lineage>
        <taxon>Bacteria</taxon>
        <taxon>Pseudomonadati</taxon>
        <taxon>Pseudomonadota</taxon>
        <taxon>Alphaproteobacteria</taxon>
        <taxon>Hyphomicrobiales</taxon>
        <taxon>Nitrobacteraceae</taxon>
        <taxon>Rhodoplanes</taxon>
    </lineage>
</organism>
<dbReference type="Gene3D" id="3.40.960.10">
    <property type="entry name" value="VSR Endonuclease"/>
    <property type="match status" value="1"/>
</dbReference>
<dbReference type="Pfam" id="PF04480">
    <property type="entry name" value="DUF559"/>
    <property type="match status" value="1"/>
</dbReference>
<sequence>MSDEQDRDMTEGERRLWRVLRTKKFGSARFRRGVTLGPYRAAFVCDDVPIVVEVDEPGTGGEARDPERDQWFFCHGYRVLLFRPEDVATSPDGVISIIETEIRSAPKGGPRAVGASSRAEGA</sequence>
<name>A0A327L0T0_9BRAD</name>
<dbReference type="EMBL" id="NPEX01000062">
    <property type="protein sequence ID" value="RAI43997.1"/>
    <property type="molecule type" value="Genomic_DNA"/>
</dbReference>
<dbReference type="PANTHER" id="PTHR38590:SF1">
    <property type="entry name" value="BLL0828 PROTEIN"/>
    <property type="match status" value="1"/>
</dbReference>
<accession>A0A327L0T0</accession>
<dbReference type="SUPFAM" id="SSF52980">
    <property type="entry name" value="Restriction endonuclease-like"/>
    <property type="match status" value="1"/>
</dbReference>
<dbReference type="InterPro" id="IPR007569">
    <property type="entry name" value="DUF559"/>
</dbReference>
<comment type="caution">
    <text evidence="2">The sequence shown here is derived from an EMBL/GenBank/DDBJ whole genome shotgun (WGS) entry which is preliminary data.</text>
</comment>
<keyword evidence="3" id="KW-1185">Reference proteome</keyword>
<evidence type="ECO:0000313" key="3">
    <source>
        <dbReference type="Proteomes" id="UP000249130"/>
    </source>
</evidence>
<evidence type="ECO:0000313" key="2">
    <source>
        <dbReference type="EMBL" id="RAI43997.1"/>
    </source>
</evidence>
<dbReference type="RefSeq" id="WP_111419183.1">
    <property type="nucleotide sequence ID" value="NZ_NPEX01000062.1"/>
</dbReference>
<dbReference type="AlphaFoldDB" id="A0A327L0T0"/>
<dbReference type="InterPro" id="IPR011335">
    <property type="entry name" value="Restrct_endonuc-II-like"/>
</dbReference>
<evidence type="ECO:0000259" key="1">
    <source>
        <dbReference type="Pfam" id="PF04480"/>
    </source>
</evidence>
<protein>
    <recommendedName>
        <fullName evidence="1">DUF559 domain-containing protein</fullName>
    </recommendedName>
</protein>
<dbReference type="PANTHER" id="PTHR38590">
    <property type="entry name" value="BLL0828 PROTEIN"/>
    <property type="match status" value="1"/>
</dbReference>
<reference evidence="2 3" key="1">
    <citation type="submission" date="2017-07" db="EMBL/GenBank/DDBJ databases">
        <title>Draft Genome Sequences of Select Purple Nonsulfur Bacteria.</title>
        <authorList>
            <person name="Lasarre B."/>
            <person name="Mckinlay J.B."/>
        </authorList>
    </citation>
    <scope>NUCLEOTIDE SEQUENCE [LARGE SCALE GENOMIC DNA]</scope>
    <source>
        <strain evidence="2 3">DSM 5909</strain>
    </source>
</reference>
<proteinExistence type="predicted"/>
<gene>
    <name evidence="2" type="ORF">CH341_11515</name>
</gene>
<dbReference type="OrthoDB" id="9798754at2"/>
<dbReference type="Proteomes" id="UP000249130">
    <property type="component" value="Unassembled WGS sequence"/>
</dbReference>
<dbReference type="InterPro" id="IPR047216">
    <property type="entry name" value="Endonuclease_DUF559_bact"/>
</dbReference>
<feature type="domain" description="DUF559" evidence="1">
    <location>
        <begin position="6"/>
        <end position="102"/>
    </location>
</feature>